<gene>
    <name evidence="1" type="ORF">DI598_18400</name>
</gene>
<dbReference type="InterPro" id="IPR009833">
    <property type="entry name" value="DUF1398"/>
</dbReference>
<comment type="caution">
    <text evidence="1">The sequence shown here is derived from an EMBL/GenBank/DDBJ whole genome shotgun (WGS) entry which is preliminary data.</text>
</comment>
<dbReference type="Pfam" id="PF07166">
    <property type="entry name" value="DUF1398"/>
    <property type="match status" value="1"/>
</dbReference>
<reference evidence="1 2" key="1">
    <citation type="submission" date="2017-11" db="EMBL/GenBank/DDBJ databases">
        <title>Infants hospitalized years apart are colonized by the same room-sourced microbial strains.</title>
        <authorList>
            <person name="Brooks B."/>
            <person name="Olm M.R."/>
            <person name="Firek B.A."/>
            <person name="Baker R."/>
            <person name="Thomas B.C."/>
            <person name="Morowitz M.J."/>
            <person name="Banfield J.F."/>
        </authorList>
    </citation>
    <scope>NUCLEOTIDE SEQUENCE [LARGE SCALE GENOMIC DNA]</scope>
    <source>
        <strain evidence="1">S2_009_000_R2_76</strain>
    </source>
</reference>
<dbReference type="EMBL" id="QFOI01000530">
    <property type="protein sequence ID" value="PZP41283.1"/>
    <property type="molecule type" value="Genomic_DNA"/>
</dbReference>
<dbReference type="AlphaFoldDB" id="A0A2W5EF63"/>
<feature type="non-terminal residue" evidence="1">
    <location>
        <position position="1"/>
    </location>
</feature>
<keyword evidence="1" id="KW-0261">Viral envelope protein</keyword>
<name>A0A2W5EF63_9SPHI</name>
<organism evidence="1 2">
    <name type="scientific">Pseudopedobacter saltans</name>
    <dbReference type="NCBI Taxonomy" id="151895"/>
    <lineage>
        <taxon>Bacteria</taxon>
        <taxon>Pseudomonadati</taxon>
        <taxon>Bacteroidota</taxon>
        <taxon>Sphingobacteriia</taxon>
        <taxon>Sphingobacteriales</taxon>
        <taxon>Sphingobacteriaceae</taxon>
        <taxon>Pseudopedobacter</taxon>
    </lineage>
</organism>
<evidence type="ECO:0000313" key="1">
    <source>
        <dbReference type="EMBL" id="PZP41283.1"/>
    </source>
</evidence>
<keyword evidence="1" id="KW-0946">Virion</keyword>
<dbReference type="InterPro" id="IPR036696">
    <property type="entry name" value="YdfO-like_sf"/>
</dbReference>
<dbReference type="Proteomes" id="UP000249645">
    <property type="component" value="Unassembled WGS sequence"/>
</dbReference>
<protein>
    <submittedName>
        <fullName evidence="1">Phage envelope protein</fullName>
    </submittedName>
</protein>
<dbReference type="SUPFAM" id="SSF160419">
    <property type="entry name" value="YdfO-like"/>
    <property type="match status" value="1"/>
</dbReference>
<evidence type="ECO:0000313" key="2">
    <source>
        <dbReference type="Proteomes" id="UP000249645"/>
    </source>
</evidence>
<dbReference type="Gene3D" id="3.30.1810.10">
    <property type="entry name" value="YdfO-like"/>
    <property type="match status" value="1"/>
</dbReference>
<sequence>KVDSEKFQNYLKLHQKGNTNYFTFCEHCAQTGIEKWVMDLGKMTCTYYDPRGNMVLQENIPQ</sequence>
<proteinExistence type="predicted"/>
<accession>A0A2W5EF63</accession>